<sequence length="540" mass="62137">MHCGVMEKNNGKCDENNGDNQGRGNVGHEEVTNCAIQKICSGDGGLSEISYNDFVGIDDRGRTSHNGPISSEPPSLMSNRIGGMIDDSYGVPLFLIKLYLMVDDKATDSIISWGSSCTTFIISDDRTFISDILPCYFKTNNFNNFISQLNNYGFKKKDGNQLEFEHKNFQEGKLHLLRTIKRKNQQSNVINKSYVPLNEIKATFGVASHRQNQISNNIRRSKYAIEQTLLEVQTITKGIVNKFLFTFSESIGQRRTILDNGLSCDVGCLQMLSDLTDKMITRYDGKSDKGGTCGVGDRVGCCIPKFLHKLYTMVTKKEIDDLISWTLPYCDRFTIWDINKFATHVLPMYFKHTNFSSFNSQLNKYGFKKVNWEKHEYANEWFREGRYDLLANIKRRSKSLRLMRCTKTWSTTEVEMLNNRLKIIQQDQENKIILLSNYEEHMKTFMQEFKETIINMSNVVDNMILKSNENDENVKKAKLDIENTIIGNEKEKESEANEHEIGSSDDNKLENQSYFQELGFDTKAVEKAIMEDIWIRSMDN</sequence>
<evidence type="ECO:0000313" key="12">
    <source>
        <dbReference type="EMBL" id="KAD6453040.1"/>
    </source>
</evidence>
<keyword evidence="7" id="KW-0804">Transcription</keyword>
<dbReference type="GO" id="GO:0006357">
    <property type="term" value="P:regulation of transcription by RNA polymerase II"/>
    <property type="evidence" value="ECO:0007669"/>
    <property type="project" value="TreeGrafter"/>
</dbReference>
<keyword evidence="4" id="KW-0805">Transcription regulation</keyword>
<evidence type="ECO:0000313" key="13">
    <source>
        <dbReference type="Proteomes" id="UP000326396"/>
    </source>
</evidence>
<evidence type="ECO:0000256" key="4">
    <source>
        <dbReference type="ARBA" id="ARBA00023015"/>
    </source>
</evidence>
<protein>
    <recommendedName>
        <fullName evidence="11">HSF-type DNA-binding domain-containing protein</fullName>
    </recommendedName>
</protein>
<evidence type="ECO:0000256" key="1">
    <source>
        <dbReference type="ARBA" id="ARBA00004123"/>
    </source>
</evidence>
<gene>
    <name evidence="12" type="ORF">E3N88_07745</name>
</gene>
<comment type="similarity">
    <text evidence="9">Belongs to the HSF family.</text>
</comment>
<dbReference type="FunFam" id="1.10.10.10:FF:000037">
    <property type="entry name" value="Heat stress transcription factor B-4"/>
    <property type="match status" value="2"/>
</dbReference>
<keyword evidence="13" id="KW-1185">Reference proteome</keyword>
<keyword evidence="8" id="KW-0539">Nucleus</keyword>
<dbReference type="OrthoDB" id="1613807at2759"/>
<evidence type="ECO:0000256" key="3">
    <source>
        <dbReference type="ARBA" id="ARBA00022553"/>
    </source>
</evidence>
<feature type="domain" description="HSF-type DNA-binding" evidence="11">
    <location>
        <begin position="302"/>
        <end position="396"/>
    </location>
</feature>
<dbReference type="SUPFAM" id="SSF46785">
    <property type="entry name" value="Winged helix' DNA-binding domain"/>
    <property type="match status" value="2"/>
</dbReference>
<reference evidence="12 13" key="1">
    <citation type="submission" date="2019-05" db="EMBL/GenBank/DDBJ databases">
        <title>Mikania micrantha, genome provides insights into the molecular mechanism of rapid growth.</title>
        <authorList>
            <person name="Liu B."/>
        </authorList>
    </citation>
    <scope>NUCLEOTIDE SEQUENCE [LARGE SCALE GENOMIC DNA]</scope>
    <source>
        <strain evidence="12">NLD-2019</strain>
        <tissue evidence="12">Leaf</tissue>
    </source>
</reference>
<dbReference type="PRINTS" id="PR00056">
    <property type="entry name" value="HSFDOMAIN"/>
</dbReference>
<evidence type="ECO:0000256" key="8">
    <source>
        <dbReference type="ARBA" id="ARBA00023242"/>
    </source>
</evidence>
<evidence type="ECO:0000256" key="9">
    <source>
        <dbReference type="RuleBase" id="RU004020"/>
    </source>
</evidence>
<dbReference type="InterPro" id="IPR036390">
    <property type="entry name" value="WH_DNA-bd_sf"/>
</dbReference>
<comment type="subcellular location">
    <subcellularLocation>
        <location evidence="1">Nucleus</location>
    </subcellularLocation>
</comment>
<accession>A0A5N6PE73</accession>
<dbReference type="AlphaFoldDB" id="A0A5N6PE73"/>
<proteinExistence type="inferred from homology"/>
<dbReference type="Gene3D" id="1.10.10.10">
    <property type="entry name" value="Winged helix-like DNA-binding domain superfamily/Winged helix DNA-binding domain"/>
    <property type="match status" value="2"/>
</dbReference>
<evidence type="ECO:0000256" key="7">
    <source>
        <dbReference type="ARBA" id="ARBA00023163"/>
    </source>
</evidence>
<comment type="caution">
    <text evidence="12">The sequence shown here is derived from an EMBL/GenBank/DDBJ whole genome shotgun (WGS) entry which is preliminary data.</text>
</comment>
<keyword evidence="3" id="KW-0597">Phosphoprotein</keyword>
<evidence type="ECO:0000256" key="5">
    <source>
        <dbReference type="ARBA" id="ARBA00023016"/>
    </source>
</evidence>
<dbReference type="GO" id="GO:0005634">
    <property type="term" value="C:nucleus"/>
    <property type="evidence" value="ECO:0007669"/>
    <property type="project" value="UniProtKB-SubCell"/>
</dbReference>
<dbReference type="PANTHER" id="PTHR10015">
    <property type="entry name" value="HEAT SHOCK TRANSCRIPTION FACTOR"/>
    <property type="match status" value="1"/>
</dbReference>
<dbReference type="EMBL" id="SZYD01000004">
    <property type="protein sequence ID" value="KAD6453040.1"/>
    <property type="molecule type" value="Genomic_DNA"/>
</dbReference>
<dbReference type="SMART" id="SM00415">
    <property type="entry name" value="HSF"/>
    <property type="match status" value="2"/>
</dbReference>
<dbReference type="GO" id="GO:0003700">
    <property type="term" value="F:DNA-binding transcription factor activity"/>
    <property type="evidence" value="ECO:0007669"/>
    <property type="project" value="InterPro"/>
</dbReference>
<keyword evidence="5" id="KW-0346">Stress response</keyword>
<dbReference type="Proteomes" id="UP000326396">
    <property type="component" value="Linkage Group LG12"/>
</dbReference>
<evidence type="ECO:0000256" key="6">
    <source>
        <dbReference type="ARBA" id="ARBA00023125"/>
    </source>
</evidence>
<feature type="domain" description="HSF-type DNA-binding" evidence="11">
    <location>
        <begin position="90"/>
        <end position="183"/>
    </location>
</feature>
<evidence type="ECO:0000259" key="11">
    <source>
        <dbReference type="SMART" id="SM00415"/>
    </source>
</evidence>
<dbReference type="InterPro" id="IPR000232">
    <property type="entry name" value="HSF_DNA-bd"/>
</dbReference>
<comment type="subunit">
    <text evidence="2">Homotrimer.</text>
</comment>
<feature type="region of interest" description="Disordered" evidence="10">
    <location>
        <begin position="489"/>
        <end position="508"/>
    </location>
</feature>
<dbReference type="InterPro" id="IPR036388">
    <property type="entry name" value="WH-like_DNA-bd_sf"/>
</dbReference>
<name>A0A5N6PE73_9ASTR</name>
<keyword evidence="6" id="KW-0238">DNA-binding</keyword>
<dbReference type="Pfam" id="PF00447">
    <property type="entry name" value="HSF_DNA-bind"/>
    <property type="match status" value="2"/>
</dbReference>
<evidence type="ECO:0000256" key="2">
    <source>
        <dbReference type="ARBA" id="ARBA00011233"/>
    </source>
</evidence>
<dbReference type="PANTHER" id="PTHR10015:SF304">
    <property type="entry name" value="HEAT STRESS TRANSCRIPTION FACTOR B-4B"/>
    <property type="match status" value="1"/>
</dbReference>
<dbReference type="GO" id="GO:0000978">
    <property type="term" value="F:RNA polymerase II cis-regulatory region sequence-specific DNA binding"/>
    <property type="evidence" value="ECO:0007669"/>
    <property type="project" value="TreeGrafter"/>
</dbReference>
<organism evidence="12 13">
    <name type="scientific">Mikania micrantha</name>
    <name type="common">bitter vine</name>
    <dbReference type="NCBI Taxonomy" id="192012"/>
    <lineage>
        <taxon>Eukaryota</taxon>
        <taxon>Viridiplantae</taxon>
        <taxon>Streptophyta</taxon>
        <taxon>Embryophyta</taxon>
        <taxon>Tracheophyta</taxon>
        <taxon>Spermatophyta</taxon>
        <taxon>Magnoliopsida</taxon>
        <taxon>eudicotyledons</taxon>
        <taxon>Gunneridae</taxon>
        <taxon>Pentapetalae</taxon>
        <taxon>asterids</taxon>
        <taxon>campanulids</taxon>
        <taxon>Asterales</taxon>
        <taxon>Asteraceae</taxon>
        <taxon>Asteroideae</taxon>
        <taxon>Heliantheae alliance</taxon>
        <taxon>Eupatorieae</taxon>
        <taxon>Mikania</taxon>
    </lineage>
</organism>
<evidence type="ECO:0000256" key="10">
    <source>
        <dbReference type="SAM" id="MobiDB-lite"/>
    </source>
</evidence>